<dbReference type="NCBIfam" id="TIGR01049">
    <property type="entry name" value="rpsJ_bact"/>
    <property type="match status" value="1"/>
</dbReference>
<dbReference type="SUPFAM" id="SSF54999">
    <property type="entry name" value="Ribosomal protein S10"/>
    <property type="match status" value="1"/>
</dbReference>
<dbReference type="RefSeq" id="WP_004589922.1">
    <property type="nucleotide sequence ID" value="NZ_APMM01000008.1"/>
</dbReference>
<dbReference type="PANTHER" id="PTHR11700">
    <property type="entry name" value="30S RIBOSOMAL PROTEIN S10 FAMILY MEMBER"/>
    <property type="match status" value="1"/>
</dbReference>
<dbReference type="GO" id="GO:0006412">
    <property type="term" value="P:translation"/>
    <property type="evidence" value="ECO:0007669"/>
    <property type="project" value="UniProtKB-UniRule"/>
</dbReference>
<evidence type="ECO:0000259" key="6">
    <source>
        <dbReference type="SMART" id="SM01403"/>
    </source>
</evidence>
<dbReference type="PROSITE" id="PS00361">
    <property type="entry name" value="RIBOSOMAL_S10"/>
    <property type="match status" value="1"/>
</dbReference>
<proteinExistence type="inferred from homology"/>
<reference evidence="7 8" key="1">
    <citation type="journal article" date="2013" name="Genome Announc.">
        <title>Draft Genome Sequence of a Highly Flagellated, Fast-Swimming Archaeon, Methanocaldococcus villosus Strain KIN24-T80 (DSM 22612).</title>
        <authorList>
            <person name="Thennarasu S."/>
            <person name="Polireddy D."/>
            <person name="Antony A."/>
            <person name="Yada M.R."/>
            <person name="Algarawi S."/>
            <person name="Sivakumar N."/>
        </authorList>
    </citation>
    <scope>NUCLEOTIDE SEQUENCE [LARGE SCALE GENOMIC DNA]</scope>
    <source>
        <strain evidence="7 8">KIN24-T80</strain>
    </source>
</reference>
<evidence type="ECO:0000256" key="1">
    <source>
        <dbReference type="ARBA" id="ARBA00007102"/>
    </source>
</evidence>
<dbReference type="Gene3D" id="3.30.70.600">
    <property type="entry name" value="Ribosomal protein S10 domain"/>
    <property type="match status" value="1"/>
</dbReference>
<dbReference type="Proteomes" id="UP000053695">
    <property type="component" value="Unassembled WGS sequence"/>
</dbReference>
<dbReference type="SMART" id="SM01403">
    <property type="entry name" value="Ribosomal_S10"/>
    <property type="match status" value="1"/>
</dbReference>
<dbReference type="InterPro" id="IPR005729">
    <property type="entry name" value="Ribosomal_uS10_euk/arc"/>
</dbReference>
<evidence type="ECO:0000256" key="5">
    <source>
        <dbReference type="HAMAP-Rule" id="MF_00508"/>
    </source>
</evidence>
<dbReference type="AlphaFoldDB" id="N6VZW9"/>
<dbReference type="PATRIC" id="fig|1069083.5.peg.253"/>
<evidence type="ECO:0000256" key="4">
    <source>
        <dbReference type="ARBA" id="ARBA00035162"/>
    </source>
</evidence>
<comment type="function">
    <text evidence="5">Involved in the binding of tRNA to the ribosomes.</text>
</comment>
<dbReference type="InterPro" id="IPR027486">
    <property type="entry name" value="Ribosomal_uS10_dom"/>
</dbReference>
<organism evidence="7 8">
    <name type="scientific">Methanocaldococcus villosus KIN24-T80</name>
    <dbReference type="NCBI Taxonomy" id="1069083"/>
    <lineage>
        <taxon>Archaea</taxon>
        <taxon>Methanobacteriati</taxon>
        <taxon>Methanobacteriota</taxon>
        <taxon>Methanomada group</taxon>
        <taxon>Methanococci</taxon>
        <taxon>Methanococcales</taxon>
        <taxon>Methanocaldococcaceae</taxon>
        <taxon>Methanocaldococcus</taxon>
    </lineage>
</organism>
<dbReference type="Pfam" id="PF00338">
    <property type="entry name" value="Ribosomal_S10"/>
    <property type="match status" value="1"/>
</dbReference>
<sequence>MQVARIKLTSTDHKILDDVCRQIREIAEKTGVDISGPIPLPTKKLKVTVRRSPDGEGSSTFDRFTMKIHKRLIEIDADERALRHIVKIKIPDNVQIEIQFVNK</sequence>
<protein>
    <recommendedName>
        <fullName evidence="4 5">Small ribosomal subunit protein uS10</fullName>
    </recommendedName>
</protein>
<dbReference type="HAMAP" id="MF_00508">
    <property type="entry name" value="Ribosomal_uS10"/>
    <property type="match status" value="1"/>
</dbReference>
<keyword evidence="3 5" id="KW-0687">Ribonucleoprotein</keyword>
<dbReference type="STRING" id="1069083.GCA_000371805_00031"/>
<evidence type="ECO:0000256" key="2">
    <source>
        <dbReference type="ARBA" id="ARBA00022980"/>
    </source>
</evidence>
<evidence type="ECO:0000313" key="8">
    <source>
        <dbReference type="Proteomes" id="UP000053695"/>
    </source>
</evidence>
<evidence type="ECO:0000256" key="3">
    <source>
        <dbReference type="ARBA" id="ARBA00023274"/>
    </source>
</evidence>
<comment type="subunit">
    <text evidence="5">Part of the 30S ribosomal subunit.</text>
</comment>
<dbReference type="EMBL" id="APMM01000008">
    <property type="protein sequence ID" value="ENN96632.1"/>
    <property type="molecule type" value="Genomic_DNA"/>
</dbReference>
<gene>
    <name evidence="7" type="primary">rps10p</name>
    <name evidence="5" type="synonym">rps10</name>
    <name evidence="7" type="ORF">J422_01293</name>
</gene>
<keyword evidence="8" id="KW-1185">Reference proteome</keyword>
<comment type="similarity">
    <text evidence="1 5">Belongs to the universal ribosomal protein uS10 family.</text>
</comment>
<keyword evidence="2 5" id="KW-0689">Ribosomal protein</keyword>
<feature type="domain" description="Small ribosomal subunit protein uS10" evidence="6">
    <location>
        <begin position="5"/>
        <end position="99"/>
    </location>
</feature>
<dbReference type="InterPro" id="IPR018268">
    <property type="entry name" value="Ribosomal_uS10_CS"/>
</dbReference>
<dbReference type="GO" id="GO:0015935">
    <property type="term" value="C:small ribosomal subunit"/>
    <property type="evidence" value="ECO:0007669"/>
    <property type="project" value="UniProtKB-UniRule"/>
</dbReference>
<dbReference type="InterPro" id="IPR036838">
    <property type="entry name" value="Ribosomal_uS10_dom_sf"/>
</dbReference>
<dbReference type="PRINTS" id="PR00971">
    <property type="entry name" value="RIBOSOMALS10"/>
</dbReference>
<accession>N6VZW9</accession>
<dbReference type="InterPro" id="IPR001848">
    <property type="entry name" value="Ribosomal_uS10"/>
</dbReference>
<evidence type="ECO:0000313" key="7">
    <source>
        <dbReference type="EMBL" id="ENN96632.1"/>
    </source>
</evidence>
<dbReference type="NCBIfam" id="TIGR01046">
    <property type="entry name" value="uS10_euk_arch"/>
    <property type="match status" value="1"/>
</dbReference>
<comment type="caution">
    <text evidence="7">The sequence shown here is derived from an EMBL/GenBank/DDBJ whole genome shotgun (WGS) entry which is preliminary data.</text>
</comment>
<dbReference type="OrthoDB" id="371736at2157"/>
<dbReference type="FunFam" id="3.30.70.600:FF:000004">
    <property type="entry name" value="30S ribosomal protein S10"/>
    <property type="match status" value="1"/>
</dbReference>
<dbReference type="GO" id="GO:0003735">
    <property type="term" value="F:structural constituent of ribosome"/>
    <property type="evidence" value="ECO:0007669"/>
    <property type="project" value="UniProtKB-UniRule"/>
</dbReference>
<name>N6VZW9_9EURY</name>
<dbReference type="GO" id="GO:0000049">
    <property type="term" value="F:tRNA binding"/>
    <property type="evidence" value="ECO:0007669"/>
    <property type="project" value="UniProtKB-UniRule"/>
</dbReference>